<evidence type="ECO:0000313" key="3">
    <source>
        <dbReference type="EMBL" id="KZS10872.1"/>
    </source>
</evidence>
<gene>
    <name evidence="3" type="ORF">APZ42_024521</name>
</gene>
<sequence length="219" mass="24669">MNFTFHLVSLLSVIILKCVFASPYGFGSGRQEDAVVIDAAPSFSPVSSDSGYPAHNPVYCRHRIHYTPSSHSSVTNTRQNYQQQEPITYQPFNNPAVVRIRQYPSSNSYETYRTPSAPSSNSYETKYETYRSPSVPSSSSYETKYETYRAPSSTIESPQPFRPHNNDIQESSHINQHDYGQTGSSYEAFMVHQGSARMVMGYRLAAPSSSEPKFSSSYY</sequence>
<proteinExistence type="predicted"/>
<protein>
    <submittedName>
        <fullName evidence="3">Uncharacterized protein</fullName>
    </submittedName>
</protein>
<evidence type="ECO:0000256" key="2">
    <source>
        <dbReference type="SAM" id="SignalP"/>
    </source>
</evidence>
<evidence type="ECO:0000313" key="4">
    <source>
        <dbReference type="Proteomes" id="UP000076858"/>
    </source>
</evidence>
<dbReference type="EMBL" id="LRGB01001663">
    <property type="protein sequence ID" value="KZS10872.1"/>
    <property type="molecule type" value="Genomic_DNA"/>
</dbReference>
<organism evidence="3 4">
    <name type="scientific">Daphnia magna</name>
    <dbReference type="NCBI Taxonomy" id="35525"/>
    <lineage>
        <taxon>Eukaryota</taxon>
        <taxon>Metazoa</taxon>
        <taxon>Ecdysozoa</taxon>
        <taxon>Arthropoda</taxon>
        <taxon>Crustacea</taxon>
        <taxon>Branchiopoda</taxon>
        <taxon>Diplostraca</taxon>
        <taxon>Cladocera</taxon>
        <taxon>Anomopoda</taxon>
        <taxon>Daphniidae</taxon>
        <taxon>Daphnia</taxon>
    </lineage>
</organism>
<accession>A0A164TY30</accession>
<feature type="region of interest" description="Disordered" evidence="1">
    <location>
        <begin position="151"/>
        <end position="170"/>
    </location>
</feature>
<keyword evidence="2" id="KW-0732">Signal</keyword>
<comment type="caution">
    <text evidence="3">The sequence shown here is derived from an EMBL/GenBank/DDBJ whole genome shotgun (WGS) entry which is preliminary data.</text>
</comment>
<dbReference type="AlphaFoldDB" id="A0A164TY30"/>
<feature type="region of interest" description="Disordered" evidence="1">
    <location>
        <begin position="108"/>
        <end position="144"/>
    </location>
</feature>
<dbReference type="OrthoDB" id="6369546at2759"/>
<reference evidence="3 4" key="1">
    <citation type="submission" date="2016-03" db="EMBL/GenBank/DDBJ databases">
        <title>EvidentialGene: Evidence-directed Construction of Genes on Genomes.</title>
        <authorList>
            <person name="Gilbert D.G."/>
            <person name="Choi J.-H."/>
            <person name="Mockaitis K."/>
            <person name="Colbourne J."/>
            <person name="Pfrender M."/>
        </authorList>
    </citation>
    <scope>NUCLEOTIDE SEQUENCE [LARGE SCALE GENOMIC DNA]</scope>
    <source>
        <strain evidence="3 4">Xinb3</strain>
        <tissue evidence="3">Complete organism</tissue>
    </source>
</reference>
<feature type="chain" id="PRO_5007853473" evidence="2">
    <location>
        <begin position="22"/>
        <end position="219"/>
    </location>
</feature>
<feature type="compositionally biased region" description="Polar residues" evidence="1">
    <location>
        <begin position="108"/>
        <end position="124"/>
    </location>
</feature>
<dbReference type="Proteomes" id="UP000076858">
    <property type="component" value="Unassembled WGS sequence"/>
</dbReference>
<feature type="signal peptide" evidence="2">
    <location>
        <begin position="1"/>
        <end position="21"/>
    </location>
</feature>
<evidence type="ECO:0000256" key="1">
    <source>
        <dbReference type="SAM" id="MobiDB-lite"/>
    </source>
</evidence>
<name>A0A164TY30_9CRUS</name>
<keyword evidence="4" id="KW-1185">Reference proteome</keyword>